<feature type="compositionally biased region" description="Low complexity" evidence="2">
    <location>
        <begin position="91"/>
        <end position="100"/>
    </location>
</feature>
<evidence type="ECO:0000313" key="4">
    <source>
        <dbReference type="EMBL" id="GFO12668.1"/>
    </source>
</evidence>
<comment type="subcellular location">
    <subcellularLocation>
        <location evidence="1">Nucleus</location>
    </subcellularLocation>
</comment>
<dbReference type="GO" id="GO:0005634">
    <property type="term" value="C:nucleus"/>
    <property type="evidence" value="ECO:0007669"/>
    <property type="project" value="UniProtKB-SubCell"/>
</dbReference>
<dbReference type="Gene3D" id="1.10.10.60">
    <property type="entry name" value="Homeodomain-like"/>
    <property type="match status" value="1"/>
</dbReference>
<evidence type="ECO:0000256" key="1">
    <source>
        <dbReference type="RuleBase" id="RU000682"/>
    </source>
</evidence>
<gene>
    <name evidence="4" type="ORF">PoB_003917300</name>
</gene>
<dbReference type="InterPro" id="IPR001356">
    <property type="entry name" value="HD"/>
</dbReference>
<feature type="region of interest" description="Disordered" evidence="2">
    <location>
        <begin position="1"/>
        <end position="100"/>
    </location>
</feature>
<keyword evidence="5" id="KW-1185">Reference proteome</keyword>
<evidence type="ECO:0000256" key="2">
    <source>
        <dbReference type="SAM" id="MobiDB-lite"/>
    </source>
</evidence>
<keyword evidence="1" id="KW-0539">Nucleus</keyword>
<accession>A0AAV4AZB7</accession>
<dbReference type="InterPro" id="IPR009057">
    <property type="entry name" value="Homeodomain-like_sf"/>
</dbReference>
<keyword evidence="1 4" id="KW-0371">Homeobox</keyword>
<reference evidence="4 5" key="1">
    <citation type="journal article" date="2021" name="Elife">
        <title>Chloroplast acquisition without the gene transfer in kleptoplastic sea slugs, Plakobranchus ocellatus.</title>
        <authorList>
            <person name="Maeda T."/>
            <person name="Takahashi S."/>
            <person name="Yoshida T."/>
            <person name="Shimamura S."/>
            <person name="Takaki Y."/>
            <person name="Nagai Y."/>
            <person name="Toyoda A."/>
            <person name="Suzuki Y."/>
            <person name="Arimoto A."/>
            <person name="Ishii H."/>
            <person name="Satoh N."/>
            <person name="Nishiyama T."/>
            <person name="Hasebe M."/>
            <person name="Maruyama T."/>
            <person name="Minagawa J."/>
            <person name="Obokata J."/>
            <person name="Shigenobu S."/>
        </authorList>
    </citation>
    <scope>NUCLEOTIDE SEQUENCE [LARGE SCALE GENOMIC DNA]</scope>
</reference>
<name>A0AAV4AZB7_9GAST</name>
<evidence type="ECO:0000313" key="5">
    <source>
        <dbReference type="Proteomes" id="UP000735302"/>
    </source>
</evidence>
<dbReference type="EMBL" id="BLXT01004445">
    <property type="protein sequence ID" value="GFO12668.1"/>
    <property type="molecule type" value="Genomic_DNA"/>
</dbReference>
<keyword evidence="1 4" id="KW-0238">DNA-binding</keyword>
<dbReference type="CDD" id="cd00086">
    <property type="entry name" value="homeodomain"/>
    <property type="match status" value="1"/>
</dbReference>
<dbReference type="GO" id="GO:0003677">
    <property type="term" value="F:DNA binding"/>
    <property type="evidence" value="ECO:0007669"/>
    <property type="project" value="UniProtKB-KW"/>
</dbReference>
<dbReference type="Proteomes" id="UP000735302">
    <property type="component" value="Unassembled WGS sequence"/>
</dbReference>
<sequence length="178" mass="19698">MYNGRSPISRPGGHISNNSSDEQFTGQPNRFTYDERPPVSPYGQRSPLSPYDQRSPISPYEQRSPISPYDQRSPISPYDKRFSTSPHQGRSLSSSSNGSAASLGLSCIQAQLSPSSQLPRVSEYQLKNLEANFKDNRNPSDLDITLISAEVGLSESEVKVRLAGIIIIDQRRGWGQLV</sequence>
<dbReference type="SUPFAM" id="SSF46689">
    <property type="entry name" value="Homeodomain-like"/>
    <property type="match status" value="1"/>
</dbReference>
<dbReference type="AlphaFoldDB" id="A0AAV4AZB7"/>
<protein>
    <submittedName>
        <fullName evidence="4">Homeodomain-only protein</fullName>
    </submittedName>
</protein>
<dbReference type="Pfam" id="PF00046">
    <property type="entry name" value="Homeodomain"/>
    <property type="match status" value="1"/>
</dbReference>
<comment type="caution">
    <text evidence="4">The sequence shown here is derived from an EMBL/GenBank/DDBJ whole genome shotgun (WGS) entry which is preliminary data.</text>
</comment>
<feature type="domain" description="Homeobox" evidence="3">
    <location>
        <begin position="121"/>
        <end position="160"/>
    </location>
</feature>
<evidence type="ECO:0000259" key="3">
    <source>
        <dbReference type="Pfam" id="PF00046"/>
    </source>
</evidence>
<organism evidence="4 5">
    <name type="scientific">Plakobranchus ocellatus</name>
    <dbReference type="NCBI Taxonomy" id="259542"/>
    <lineage>
        <taxon>Eukaryota</taxon>
        <taxon>Metazoa</taxon>
        <taxon>Spiralia</taxon>
        <taxon>Lophotrochozoa</taxon>
        <taxon>Mollusca</taxon>
        <taxon>Gastropoda</taxon>
        <taxon>Heterobranchia</taxon>
        <taxon>Euthyneura</taxon>
        <taxon>Panpulmonata</taxon>
        <taxon>Sacoglossa</taxon>
        <taxon>Placobranchoidea</taxon>
        <taxon>Plakobranchidae</taxon>
        <taxon>Plakobranchus</taxon>
    </lineage>
</organism>
<proteinExistence type="predicted"/>
<feature type="compositionally biased region" description="Polar residues" evidence="2">
    <location>
        <begin position="15"/>
        <end position="30"/>
    </location>
</feature>